<evidence type="ECO:0000313" key="1">
    <source>
        <dbReference type="EMBL" id="KAK6619994.1"/>
    </source>
</evidence>
<gene>
    <name evidence="1" type="ORF">RUM44_006394</name>
</gene>
<sequence>MGTAWNWWKDWWRLRKMENGLRKGSIGKDEPFKEGEASFYITARNSLSLNFYYRDLMLHKLV</sequence>
<keyword evidence="2" id="KW-1185">Reference proteome</keyword>
<comment type="caution">
    <text evidence="1">The sequence shown here is derived from an EMBL/GenBank/DDBJ whole genome shotgun (WGS) entry which is preliminary data.</text>
</comment>
<proteinExistence type="predicted"/>
<reference evidence="1 2" key="1">
    <citation type="submission" date="2023-09" db="EMBL/GenBank/DDBJ databases">
        <title>Genomes of two closely related lineages of the louse Polyplax serrata with different host specificities.</title>
        <authorList>
            <person name="Martinu J."/>
            <person name="Tarabai H."/>
            <person name="Stefka J."/>
            <person name="Hypsa V."/>
        </authorList>
    </citation>
    <scope>NUCLEOTIDE SEQUENCE [LARGE SCALE GENOMIC DNA]</scope>
    <source>
        <strain evidence="1">98ZLc_SE</strain>
    </source>
</reference>
<organism evidence="1 2">
    <name type="scientific">Polyplax serrata</name>
    <name type="common">Common mouse louse</name>
    <dbReference type="NCBI Taxonomy" id="468196"/>
    <lineage>
        <taxon>Eukaryota</taxon>
        <taxon>Metazoa</taxon>
        <taxon>Ecdysozoa</taxon>
        <taxon>Arthropoda</taxon>
        <taxon>Hexapoda</taxon>
        <taxon>Insecta</taxon>
        <taxon>Pterygota</taxon>
        <taxon>Neoptera</taxon>
        <taxon>Paraneoptera</taxon>
        <taxon>Psocodea</taxon>
        <taxon>Troctomorpha</taxon>
        <taxon>Phthiraptera</taxon>
        <taxon>Anoplura</taxon>
        <taxon>Polyplacidae</taxon>
        <taxon>Polyplax</taxon>
    </lineage>
</organism>
<protein>
    <submittedName>
        <fullName evidence="1">Uncharacterized protein</fullName>
    </submittedName>
</protein>
<dbReference type="EMBL" id="JAWJWF010000048">
    <property type="protein sequence ID" value="KAK6619994.1"/>
    <property type="molecule type" value="Genomic_DNA"/>
</dbReference>
<dbReference type="Proteomes" id="UP001359485">
    <property type="component" value="Unassembled WGS sequence"/>
</dbReference>
<evidence type="ECO:0000313" key="2">
    <source>
        <dbReference type="Proteomes" id="UP001359485"/>
    </source>
</evidence>
<accession>A0ABR1AHY8</accession>
<name>A0ABR1AHY8_POLSC</name>